<dbReference type="KEGG" id="plad:PPGU16_80800"/>
<dbReference type="EMBL" id="AP023177">
    <property type="protein sequence ID" value="BCF95013.1"/>
    <property type="molecule type" value="Genomic_DNA"/>
</dbReference>
<evidence type="ECO:0000313" key="2">
    <source>
        <dbReference type="Proteomes" id="UP000510888"/>
    </source>
</evidence>
<keyword evidence="1" id="KW-0614">Plasmid</keyword>
<dbReference type="AlphaFoldDB" id="A0A7I8C2E8"/>
<gene>
    <name evidence="1" type="ORF">PPGU16_80800</name>
</gene>
<protein>
    <recommendedName>
        <fullName evidence="3">LysR family transcriptional regulator</fullName>
    </recommendedName>
</protein>
<sequence>MEAAEDPATGRLESVLRSYIHPTVGMYLYFPAKAQPKLHAFIDTVRHRA</sequence>
<dbReference type="Proteomes" id="UP000510888">
    <property type="component" value="Plasmid PPGU16_p2"/>
</dbReference>
<reference evidence="1 2" key="1">
    <citation type="journal article" date="2020" name="Genes (Basel)">
        <title>Genomic Comparison of Insect Gut Symbionts from Divergent Burkholderia Subclades.</title>
        <authorList>
            <person name="Takeshita K."/>
            <person name="Kikuchi Y."/>
        </authorList>
    </citation>
    <scope>NUCLEOTIDE SEQUENCE [LARGE SCALE GENOMIC DNA]</scope>
    <source>
        <strain evidence="1 2">PGU16</strain>
        <plasmid evidence="1 2">PPGU16_p2</plasmid>
    </source>
</reference>
<name>A0A7I8C2E8_9BURK</name>
<accession>A0A7I8C2E8</accession>
<organism evidence="1 2">
    <name type="scientific">Paraburkholderia largidicola</name>
    <dbReference type="NCBI Taxonomy" id="3014751"/>
    <lineage>
        <taxon>Bacteria</taxon>
        <taxon>Pseudomonadati</taxon>
        <taxon>Pseudomonadota</taxon>
        <taxon>Betaproteobacteria</taxon>
        <taxon>Burkholderiales</taxon>
        <taxon>Burkholderiaceae</taxon>
        <taxon>Paraburkholderia</taxon>
    </lineage>
</organism>
<keyword evidence="2" id="KW-1185">Reference proteome</keyword>
<evidence type="ECO:0008006" key="3">
    <source>
        <dbReference type="Google" id="ProtNLM"/>
    </source>
</evidence>
<geneLocation type="plasmid" evidence="1 2">
    <name>PPGU16_p2</name>
</geneLocation>
<proteinExistence type="predicted"/>
<evidence type="ECO:0000313" key="1">
    <source>
        <dbReference type="EMBL" id="BCF95013.1"/>
    </source>
</evidence>